<evidence type="ECO:0000313" key="10">
    <source>
        <dbReference type="Proteomes" id="UP001287356"/>
    </source>
</evidence>
<keyword evidence="2 7" id="KW-0812">Transmembrane</keyword>
<evidence type="ECO:0000256" key="6">
    <source>
        <dbReference type="SAM" id="MobiDB-lite"/>
    </source>
</evidence>
<feature type="domain" description="Rhodopsin" evidence="8">
    <location>
        <begin position="51"/>
        <end position="299"/>
    </location>
</feature>
<sequence length="417" mass="46617">MMLVNDGGGGRNGLLPGMHPPDEHVPILNRHAAALGLTITFTALAWLCSFFRLYTRLVIVKSPWWDDVFIVLALLSATAGSVAFILLQSAGMGRHLDTLSSFDTQSFIKYFYFGGVTYPLALLFIKLALLFQYLRIFDRDSRRHRFCKGFIVFTSIWGLLYLAPFWVPCYPILNMWDFDKPPPRCWGFASLDKAQAMGFQISQSVSTTLIDLVIFFLPLHLVLRPRTQRTSRIALVLLFTLGLVVSLCSITRLIFLLEPGPGALADVSWYSPTPTALAVIEVSLASVCAALPVFWPVIENTWGMIFVKYEVKITNEVGVFVPRKEKTARQLQIQQIQQMQLEQGNPSDVELARNHSGRSSNDERHLPQEAEMGDLGEELEWDPYVGDAKTGLGESDTVVQSPADGPPRRGKGVCCIF</sequence>
<dbReference type="InterPro" id="IPR052337">
    <property type="entry name" value="SAT4-like"/>
</dbReference>
<feature type="region of interest" description="Disordered" evidence="6">
    <location>
        <begin position="341"/>
        <end position="368"/>
    </location>
</feature>
<name>A0AAE0JV93_9PEZI</name>
<comment type="similarity">
    <text evidence="5">Belongs to the SAT4 family.</text>
</comment>
<dbReference type="Proteomes" id="UP001287356">
    <property type="component" value="Unassembled WGS sequence"/>
</dbReference>
<evidence type="ECO:0000256" key="1">
    <source>
        <dbReference type="ARBA" id="ARBA00004141"/>
    </source>
</evidence>
<gene>
    <name evidence="9" type="ORF">B0T24DRAFT_422036</name>
</gene>
<keyword evidence="3 7" id="KW-1133">Transmembrane helix</keyword>
<organism evidence="9 10">
    <name type="scientific">Lasiosphaeria ovina</name>
    <dbReference type="NCBI Taxonomy" id="92902"/>
    <lineage>
        <taxon>Eukaryota</taxon>
        <taxon>Fungi</taxon>
        <taxon>Dikarya</taxon>
        <taxon>Ascomycota</taxon>
        <taxon>Pezizomycotina</taxon>
        <taxon>Sordariomycetes</taxon>
        <taxon>Sordariomycetidae</taxon>
        <taxon>Sordariales</taxon>
        <taxon>Lasiosphaeriaceae</taxon>
        <taxon>Lasiosphaeria</taxon>
    </lineage>
</organism>
<keyword evidence="10" id="KW-1185">Reference proteome</keyword>
<dbReference type="AlphaFoldDB" id="A0AAE0JV93"/>
<feature type="transmembrane region" description="Helical" evidence="7">
    <location>
        <begin position="146"/>
        <end position="167"/>
    </location>
</feature>
<evidence type="ECO:0000256" key="4">
    <source>
        <dbReference type="ARBA" id="ARBA00023136"/>
    </source>
</evidence>
<reference evidence="9" key="1">
    <citation type="journal article" date="2023" name="Mol. Phylogenet. Evol.">
        <title>Genome-scale phylogeny and comparative genomics of the fungal order Sordariales.</title>
        <authorList>
            <person name="Hensen N."/>
            <person name="Bonometti L."/>
            <person name="Westerberg I."/>
            <person name="Brannstrom I.O."/>
            <person name="Guillou S."/>
            <person name="Cros-Aarteil S."/>
            <person name="Calhoun S."/>
            <person name="Haridas S."/>
            <person name="Kuo A."/>
            <person name="Mondo S."/>
            <person name="Pangilinan J."/>
            <person name="Riley R."/>
            <person name="LaButti K."/>
            <person name="Andreopoulos B."/>
            <person name="Lipzen A."/>
            <person name="Chen C."/>
            <person name="Yan M."/>
            <person name="Daum C."/>
            <person name="Ng V."/>
            <person name="Clum A."/>
            <person name="Steindorff A."/>
            <person name="Ohm R.A."/>
            <person name="Martin F."/>
            <person name="Silar P."/>
            <person name="Natvig D.O."/>
            <person name="Lalanne C."/>
            <person name="Gautier V."/>
            <person name="Ament-Velasquez S.L."/>
            <person name="Kruys A."/>
            <person name="Hutchinson M.I."/>
            <person name="Powell A.J."/>
            <person name="Barry K."/>
            <person name="Miller A.N."/>
            <person name="Grigoriev I.V."/>
            <person name="Debuchy R."/>
            <person name="Gladieux P."/>
            <person name="Hiltunen Thoren M."/>
            <person name="Johannesson H."/>
        </authorList>
    </citation>
    <scope>NUCLEOTIDE SEQUENCE</scope>
    <source>
        <strain evidence="9">CBS 958.72</strain>
    </source>
</reference>
<proteinExistence type="inferred from homology"/>
<evidence type="ECO:0000256" key="7">
    <source>
        <dbReference type="SAM" id="Phobius"/>
    </source>
</evidence>
<evidence type="ECO:0000256" key="5">
    <source>
        <dbReference type="ARBA" id="ARBA00038359"/>
    </source>
</evidence>
<evidence type="ECO:0000256" key="3">
    <source>
        <dbReference type="ARBA" id="ARBA00022989"/>
    </source>
</evidence>
<dbReference type="PANTHER" id="PTHR33048:SF47">
    <property type="entry name" value="INTEGRAL MEMBRANE PROTEIN-RELATED"/>
    <property type="match status" value="1"/>
</dbReference>
<keyword evidence="4 7" id="KW-0472">Membrane</keyword>
<dbReference type="InterPro" id="IPR049326">
    <property type="entry name" value="Rhodopsin_dom_fungi"/>
</dbReference>
<feature type="transmembrane region" description="Helical" evidence="7">
    <location>
        <begin position="110"/>
        <end position="134"/>
    </location>
</feature>
<feature type="transmembrane region" description="Helical" evidence="7">
    <location>
        <begin position="235"/>
        <end position="255"/>
    </location>
</feature>
<dbReference type="GO" id="GO:0016020">
    <property type="term" value="C:membrane"/>
    <property type="evidence" value="ECO:0007669"/>
    <property type="project" value="UniProtKB-SubCell"/>
</dbReference>
<protein>
    <recommendedName>
        <fullName evidence="8">Rhodopsin domain-containing protein</fullName>
    </recommendedName>
</protein>
<feature type="region of interest" description="Disordered" evidence="6">
    <location>
        <begin position="385"/>
        <end position="412"/>
    </location>
</feature>
<comment type="caution">
    <text evidence="9">The sequence shown here is derived from an EMBL/GenBank/DDBJ whole genome shotgun (WGS) entry which is preliminary data.</text>
</comment>
<evidence type="ECO:0000256" key="2">
    <source>
        <dbReference type="ARBA" id="ARBA00022692"/>
    </source>
</evidence>
<reference evidence="9" key="2">
    <citation type="submission" date="2023-06" db="EMBL/GenBank/DDBJ databases">
        <authorList>
            <consortium name="Lawrence Berkeley National Laboratory"/>
            <person name="Haridas S."/>
            <person name="Hensen N."/>
            <person name="Bonometti L."/>
            <person name="Westerberg I."/>
            <person name="Brannstrom I.O."/>
            <person name="Guillou S."/>
            <person name="Cros-Aarteil S."/>
            <person name="Calhoun S."/>
            <person name="Kuo A."/>
            <person name="Mondo S."/>
            <person name="Pangilinan J."/>
            <person name="Riley R."/>
            <person name="Labutti K."/>
            <person name="Andreopoulos B."/>
            <person name="Lipzen A."/>
            <person name="Chen C."/>
            <person name="Yanf M."/>
            <person name="Daum C."/>
            <person name="Ng V."/>
            <person name="Clum A."/>
            <person name="Steindorff A."/>
            <person name="Ohm R."/>
            <person name="Martin F."/>
            <person name="Silar P."/>
            <person name="Natvig D."/>
            <person name="Lalanne C."/>
            <person name="Gautier V."/>
            <person name="Ament-Velasquez S.L."/>
            <person name="Kruys A."/>
            <person name="Hutchinson M.I."/>
            <person name="Powell A.J."/>
            <person name="Barry K."/>
            <person name="Miller A.N."/>
            <person name="Grigoriev I.V."/>
            <person name="Debuchy R."/>
            <person name="Gladieux P."/>
            <person name="Thoren M.H."/>
            <person name="Johannesson H."/>
        </authorList>
    </citation>
    <scope>NUCLEOTIDE SEQUENCE</scope>
    <source>
        <strain evidence="9">CBS 958.72</strain>
    </source>
</reference>
<dbReference type="Pfam" id="PF20684">
    <property type="entry name" value="Fung_rhodopsin"/>
    <property type="match status" value="1"/>
</dbReference>
<evidence type="ECO:0000313" key="9">
    <source>
        <dbReference type="EMBL" id="KAK3365061.1"/>
    </source>
</evidence>
<comment type="subcellular location">
    <subcellularLocation>
        <location evidence="1">Membrane</location>
        <topology evidence="1">Multi-pass membrane protein</topology>
    </subcellularLocation>
</comment>
<feature type="transmembrane region" description="Helical" evidence="7">
    <location>
        <begin position="275"/>
        <end position="298"/>
    </location>
</feature>
<feature type="transmembrane region" description="Helical" evidence="7">
    <location>
        <begin position="67"/>
        <end position="90"/>
    </location>
</feature>
<accession>A0AAE0JV93</accession>
<feature type="transmembrane region" description="Helical" evidence="7">
    <location>
        <begin position="201"/>
        <end position="223"/>
    </location>
</feature>
<evidence type="ECO:0000259" key="8">
    <source>
        <dbReference type="Pfam" id="PF20684"/>
    </source>
</evidence>
<dbReference type="PANTHER" id="PTHR33048">
    <property type="entry name" value="PTH11-LIKE INTEGRAL MEMBRANE PROTEIN (AFU_ORTHOLOGUE AFUA_5G11245)"/>
    <property type="match status" value="1"/>
</dbReference>
<feature type="transmembrane region" description="Helical" evidence="7">
    <location>
        <begin position="32"/>
        <end position="55"/>
    </location>
</feature>
<dbReference type="EMBL" id="JAULSN010000009">
    <property type="protein sequence ID" value="KAK3365061.1"/>
    <property type="molecule type" value="Genomic_DNA"/>
</dbReference>